<dbReference type="Proteomes" id="UP000246740">
    <property type="component" value="Unassembled WGS sequence"/>
</dbReference>
<evidence type="ECO:0000256" key="1">
    <source>
        <dbReference type="SAM" id="MobiDB-lite"/>
    </source>
</evidence>
<keyword evidence="4" id="KW-1185">Reference proteome</keyword>
<reference evidence="3 4" key="1">
    <citation type="journal article" date="2018" name="Mol. Biol. Evol.">
        <title>Broad Genomic Sampling Reveals a Smut Pathogenic Ancestry of the Fungal Clade Ustilaginomycotina.</title>
        <authorList>
            <person name="Kijpornyongpan T."/>
            <person name="Mondo S.J."/>
            <person name="Barry K."/>
            <person name="Sandor L."/>
            <person name="Lee J."/>
            <person name="Lipzen A."/>
            <person name="Pangilinan J."/>
            <person name="LaButti K."/>
            <person name="Hainaut M."/>
            <person name="Henrissat B."/>
            <person name="Grigoriev I.V."/>
            <person name="Spatafora J.W."/>
            <person name="Aime M.C."/>
        </authorList>
    </citation>
    <scope>NUCLEOTIDE SEQUENCE [LARGE SCALE GENOMIC DNA]</scope>
    <source>
        <strain evidence="3 4">MCA 3645</strain>
    </source>
</reference>
<sequence length="621" mass="69553">MPPLPANGSSYPPSASAYQPLSTSDGPDDAEDDVEAYPSSGWQHAHGRERSRRLIRQRPFFLSPYQSEANSPTQILKAFLAETRSKSDQSHTRRDTKQLSLRITARTAASSPAKSVDLPLPLLDDQDSLPFALPDDVPCLRGLHPTDTRPPWKRYLLWPVQALTESRYPTHLEKLQLQRYADPISLLSGHHLQVWNGTQGKPMYASADEVDRYATRLRNGVTAPWVPLNDLTSVASSSIPGIASHTRPSNPPASATHTDNNAEPEADQTEQNPNDDDAFDLNFLSGKGDFDLGVFFKKKRDRKASRLVSVGLQEAIERFADDRHFSKWLICRQVVWGWDWEELRRAVEGMLEREVADRRRSGRGVGSEDKGKGRQLDHDHDNNNENDNDKENKFQATGIKVTLQVVGLEARPIFHVVWSPVPQLLRIPTLLLKPIIIGYLAIMLFVVLSLLLLREASTATILLAIILVQLSLGLPLLLIRFSAACIYDNVGTAYSLRPRWIPLDLPSDWSRLQVQASLGRNHSSSAPLQGSNGEVFAAENPFVIDNDNDNEDNDIDINTHDHPHQHQQQNQHKSDSKLTPSSPSPSAPELRQTQHGWLLRRGISESDWLASNRARLLHALL</sequence>
<name>A0A317XKT5_9BASI</name>
<keyword evidence="2" id="KW-0812">Transmembrane</keyword>
<feature type="compositionally biased region" description="Low complexity" evidence="1">
    <location>
        <begin position="9"/>
        <end position="18"/>
    </location>
</feature>
<dbReference type="InParanoid" id="A0A317XKT5"/>
<feature type="transmembrane region" description="Helical" evidence="2">
    <location>
        <begin position="430"/>
        <end position="453"/>
    </location>
</feature>
<keyword evidence="2" id="KW-0472">Membrane</keyword>
<dbReference type="EMBL" id="KZ819198">
    <property type="protein sequence ID" value="PWY98439.1"/>
    <property type="molecule type" value="Genomic_DNA"/>
</dbReference>
<evidence type="ECO:0000256" key="2">
    <source>
        <dbReference type="SAM" id="Phobius"/>
    </source>
</evidence>
<dbReference type="OrthoDB" id="2550388at2759"/>
<gene>
    <name evidence="3" type="ORF">BCV70DRAFT_201753</name>
</gene>
<organism evidence="3 4">
    <name type="scientific">Testicularia cyperi</name>
    <dbReference type="NCBI Taxonomy" id="1882483"/>
    <lineage>
        <taxon>Eukaryota</taxon>
        <taxon>Fungi</taxon>
        <taxon>Dikarya</taxon>
        <taxon>Basidiomycota</taxon>
        <taxon>Ustilaginomycotina</taxon>
        <taxon>Ustilaginomycetes</taxon>
        <taxon>Ustilaginales</taxon>
        <taxon>Anthracoideaceae</taxon>
        <taxon>Testicularia</taxon>
    </lineage>
</organism>
<feature type="region of interest" description="Disordered" evidence="1">
    <location>
        <begin position="547"/>
        <end position="593"/>
    </location>
</feature>
<evidence type="ECO:0000313" key="3">
    <source>
        <dbReference type="EMBL" id="PWY98439.1"/>
    </source>
</evidence>
<feature type="region of interest" description="Disordered" evidence="1">
    <location>
        <begin position="1"/>
        <end position="50"/>
    </location>
</feature>
<dbReference type="AlphaFoldDB" id="A0A317XKT5"/>
<feature type="transmembrane region" description="Helical" evidence="2">
    <location>
        <begin position="460"/>
        <end position="479"/>
    </location>
</feature>
<proteinExistence type="predicted"/>
<feature type="region of interest" description="Disordered" evidence="1">
    <location>
        <begin position="358"/>
        <end position="391"/>
    </location>
</feature>
<feature type="compositionally biased region" description="Acidic residues" evidence="1">
    <location>
        <begin position="26"/>
        <end position="35"/>
    </location>
</feature>
<feature type="compositionally biased region" description="Polar residues" evidence="1">
    <location>
        <begin position="246"/>
        <end position="261"/>
    </location>
</feature>
<keyword evidence="2" id="KW-1133">Transmembrane helix</keyword>
<accession>A0A317XKT5</accession>
<feature type="compositionally biased region" description="Basic and acidic residues" evidence="1">
    <location>
        <begin position="366"/>
        <end position="391"/>
    </location>
</feature>
<feature type="compositionally biased region" description="Acidic residues" evidence="1">
    <location>
        <begin position="262"/>
        <end position="279"/>
    </location>
</feature>
<evidence type="ECO:0000313" key="4">
    <source>
        <dbReference type="Proteomes" id="UP000246740"/>
    </source>
</evidence>
<feature type="region of interest" description="Disordered" evidence="1">
    <location>
        <begin position="239"/>
        <end position="280"/>
    </location>
</feature>
<protein>
    <submittedName>
        <fullName evidence="3">Uncharacterized protein</fullName>
    </submittedName>
</protein>